<feature type="transmembrane region" description="Helical" evidence="6">
    <location>
        <begin position="213"/>
        <end position="234"/>
    </location>
</feature>
<gene>
    <name evidence="7" type="ORF">A2903_00015</name>
</gene>
<dbReference type="STRING" id="1801764.A2903_00015"/>
<evidence type="ECO:0000313" key="7">
    <source>
        <dbReference type="EMBL" id="OGI84248.1"/>
    </source>
</evidence>
<feature type="transmembrane region" description="Helical" evidence="6">
    <location>
        <begin position="152"/>
        <end position="179"/>
    </location>
</feature>
<keyword evidence="5 6" id="KW-0472">Membrane</keyword>
<sequence>MSLDHKSIHVNITTGTILRIILFIVLGFLLYKIRNLLFLLLVSIVIASFVDAIAHRLKRYKFPRTLSVVLVFLFMIIGLLGIAYIVLPTLFSEISHALNTLVKYVPADKLQTIIDPNAIKSINNFINTIGQELPVAQVATTTKALINNISGAFYGIVQTLFGSLANLVLIFVLSFYLSIQERGIEGFLKIVVPLKYEVYILDLWQRSTRKITLWFRGQMLLAILIAIITFVVLYLLNVPYALILAILTMVCELIPFGMIFATIPAALAGFSSGGLQLGLIVILFYFLLQQLEGYVFVPLMNKKTTGISPLMVILALLIGGQLAGFWGLVLAMPISLFLLELMNDVETKKDLIRKLNTDNS</sequence>
<evidence type="ECO:0000256" key="4">
    <source>
        <dbReference type="ARBA" id="ARBA00022989"/>
    </source>
</evidence>
<dbReference type="InterPro" id="IPR002549">
    <property type="entry name" value="AI-2E-like"/>
</dbReference>
<keyword evidence="4 6" id="KW-1133">Transmembrane helix</keyword>
<dbReference type="AlphaFoldDB" id="A0A1F6WQT1"/>
<proteinExistence type="inferred from homology"/>
<feature type="transmembrane region" description="Helical" evidence="6">
    <location>
        <begin position="12"/>
        <end position="30"/>
    </location>
</feature>
<comment type="caution">
    <text evidence="7">The sequence shown here is derived from an EMBL/GenBank/DDBJ whole genome shotgun (WGS) entry which is preliminary data.</text>
</comment>
<reference evidence="7 8" key="1">
    <citation type="journal article" date="2016" name="Nat. Commun.">
        <title>Thousands of microbial genomes shed light on interconnected biogeochemical processes in an aquifer system.</title>
        <authorList>
            <person name="Anantharaman K."/>
            <person name="Brown C.T."/>
            <person name="Hug L.A."/>
            <person name="Sharon I."/>
            <person name="Castelle C.J."/>
            <person name="Probst A.J."/>
            <person name="Thomas B.C."/>
            <person name="Singh A."/>
            <person name="Wilkins M.J."/>
            <person name="Karaoz U."/>
            <person name="Brodie E.L."/>
            <person name="Williams K.H."/>
            <person name="Hubbard S.S."/>
            <person name="Banfield J.F."/>
        </authorList>
    </citation>
    <scope>NUCLEOTIDE SEQUENCE [LARGE SCALE GENOMIC DNA]</scope>
</reference>
<dbReference type="GO" id="GO:0055085">
    <property type="term" value="P:transmembrane transport"/>
    <property type="evidence" value="ECO:0007669"/>
    <property type="project" value="TreeGrafter"/>
</dbReference>
<name>A0A1F6WQT1_9BACT</name>
<evidence type="ECO:0000313" key="8">
    <source>
        <dbReference type="Proteomes" id="UP000178184"/>
    </source>
</evidence>
<evidence type="ECO:0000256" key="1">
    <source>
        <dbReference type="ARBA" id="ARBA00004141"/>
    </source>
</evidence>
<dbReference type="Pfam" id="PF01594">
    <property type="entry name" value="AI-2E_transport"/>
    <property type="match status" value="1"/>
</dbReference>
<evidence type="ECO:0008006" key="9">
    <source>
        <dbReference type="Google" id="ProtNLM"/>
    </source>
</evidence>
<feature type="transmembrane region" description="Helical" evidence="6">
    <location>
        <begin position="267"/>
        <end position="287"/>
    </location>
</feature>
<accession>A0A1F6WQT1</accession>
<dbReference type="GO" id="GO:0016020">
    <property type="term" value="C:membrane"/>
    <property type="evidence" value="ECO:0007669"/>
    <property type="project" value="UniProtKB-SubCell"/>
</dbReference>
<feature type="transmembrane region" description="Helical" evidence="6">
    <location>
        <begin position="66"/>
        <end position="87"/>
    </location>
</feature>
<keyword evidence="3 6" id="KW-0812">Transmembrane</keyword>
<comment type="similarity">
    <text evidence="2">Belongs to the autoinducer-2 exporter (AI-2E) (TC 2.A.86) family.</text>
</comment>
<comment type="subcellular location">
    <subcellularLocation>
        <location evidence="1">Membrane</location>
        <topology evidence="1">Multi-pass membrane protein</topology>
    </subcellularLocation>
</comment>
<dbReference type="PANTHER" id="PTHR21716">
    <property type="entry name" value="TRANSMEMBRANE PROTEIN"/>
    <property type="match status" value="1"/>
</dbReference>
<evidence type="ECO:0000256" key="3">
    <source>
        <dbReference type="ARBA" id="ARBA00022692"/>
    </source>
</evidence>
<feature type="transmembrane region" description="Helical" evidence="6">
    <location>
        <begin position="240"/>
        <end position="260"/>
    </location>
</feature>
<feature type="transmembrane region" description="Helical" evidence="6">
    <location>
        <begin position="36"/>
        <end position="54"/>
    </location>
</feature>
<dbReference type="PANTHER" id="PTHR21716:SF62">
    <property type="entry name" value="TRANSPORT PROTEIN YDBI-RELATED"/>
    <property type="match status" value="1"/>
</dbReference>
<dbReference type="EMBL" id="MFUO01000004">
    <property type="protein sequence ID" value="OGI84248.1"/>
    <property type="molecule type" value="Genomic_DNA"/>
</dbReference>
<protein>
    <recommendedName>
        <fullName evidence="9">AI-2E family transporter</fullName>
    </recommendedName>
</protein>
<evidence type="ECO:0000256" key="2">
    <source>
        <dbReference type="ARBA" id="ARBA00009773"/>
    </source>
</evidence>
<organism evidence="7 8">
    <name type="scientific">Candidatus Nomurabacteria bacterium RIFCSPLOWO2_01_FULL_33_17</name>
    <dbReference type="NCBI Taxonomy" id="1801764"/>
    <lineage>
        <taxon>Bacteria</taxon>
        <taxon>Candidatus Nomuraibacteriota</taxon>
    </lineage>
</organism>
<evidence type="ECO:0000256" key="6">
    <source>
        <dbReference type="SAM" id="Phobius"/>
    </source>
</evidence>
<evidence type="ECO:0000256" key="5">
    <source>
        <dbReference type="ARBA" id="ARBA00023136"/>
    </source>
</evidence>
<dbReference type="Proteomes" id="UP000178184">
    <property type="component" value="Unassembled WGS sequence"/>
</dbReference>
<feature type="transmembrane region" description="Helical" evidence="6">
    <location>
        <begin position="307"/>
        <end position="339"/>
    </location>
</feature>